<name>A0A818VYH0_9BILA</name>
<dbReference type="GO" id="GO:0005524">
    <property type="term" value="F:ATP binding"/>
    <property type="evidence" value="ECO:0007669"/>
    <property type="project" value="UniProtKB-UniRule"/>
</dbReference>
<sequence>MVSKRIVKELKTIEDASECYSATIINDDIFHWEASIIGPDDSPYEGGVFRLDIRIPSDYPISPPRIRFKTKIYHPNIHFTGAICIDILQSRWNSIWSIDKILLAIISLLTDANPDDPYNARAALYYREDRQKFNEIARSWTKNFRIILIIALSP</sequence>
<protein>
    <recommendedName>
        <fullName evidence="3">E2 ubiquitin-conjugating enzyme</fullName>
        <ecNumber evidence="3">2.3.2.23</ecNumber>
    </recommendedName>
</protein>
<keyword evidence="4" id="KW-0808">Transferase</keyword>
<dbReference type="EMBL" id="CAJNOO010001414">
    <property type="protein sequence ID" value="CAF1149288.1"/>
    <property type="molecule type" value="Genomic_DNA"/>
</dbReference>
<dbReference type="GO" id="GO:0061631">
    <property type="term" value="F:ubiquitin conjugating enzyme activity"/>
    <property type="evidence" value="ECO:0007669"/>
    <property type="project" value="UniProtKB-EC"/>
</dbReference>
<keyword evidence="6 9" id="KW-0833">Ubl conjugation pathway</keyword>
<dbReference type="PROSITE" id="PS50127">
    <property type="entry name" value="UBC_2"/>
    <property type="match status" value="1"/>
</dbReference>
<evidence type="ECO:0000256" key="3">
    <source>
        <dbReference type="ARBA" id="ARBA00012486"/>
    </source>
</evidence>
<evidence type="ECO:0000256" key="2">
    <source>
        <dbReference type="ARBA" id="ARBA00004906"/>
    </source>
</evidence>
<dbReference type="Proteomes" id="UP000663823">
    <property type="component" value="Unassembled WGS sequence"/>
</dbReference>
<dbReference type="OrthoDB" id="9993688at2759"/>
<evidence type="ECO:0000256" key="8">
    <source>
        <dbReference type="PROSITE-ProRule" id="PRU10133"/>
    </source>
</evidence>
<dbReference type="PROSITE" id="PS00183">
    <property type="entry name" value="UBC_1"/>
    <property type="match status" value="1"/>
</dbReference>
<feature type="active site" description="Glycyl thioester intermediate" evidence="8">
    <location>
        <position position="84"/>
    </location>
</feature>
<dbReference type="FunFam" id="3.10.110.10:FF:000101">
    <property type="entry name" value="Ubiquitin-conjugating enzyme E2 D2"/>
    <property type="match status" value="1"/>
</dbReference>
<feature type="domain" description="UBC core" evidence="10">
    <location>
        <begin position="1"/>
        <end position="146"/>
    </location>
</feature>
<reference evidence="12" key="1">
    <citation type="submission" date="2021-02" db="EMBL/GenBank/DDBJ databases">
        <authorList>
            <person name="Nowell W R."/>
        </authorList>
    </citation>
    <scope>NUCLEOTIDE SEQUENCE</scope>
</reference>
<comment type="caution">
    <text evidence="12">The sequence shown here is derived from an EMBL/GenBank/DDBJ whole genome shotgun (WGS) entry which is preliminary data.</text>
</comment>
<evidence type="ECO:0000259" key="10">
    <source>
        <dbReference type="PROSITE" id="PS50127"/>
    </source>
</evidence>
<dbReference type="InterPro" id="IPR023313">
    <property type="entry name" value="UBQ-conjugating_AS"/>
</dbReference>
<dbReference type="InterPro" id="IPR016135">
    <property type="entry name" value="UBQ-conjugating_enzyme/RWD"/>
</dbReference>
<comment type="pathway">
    <text evidence="2">Protein modification; protein ubiquitination.</text>
</comment>
<keyword evidence="5 9" id="KW-0547">Nucleotide-binding</keyword>
<proteinExistence type="inferred from homology"/>
<evidence type="ECO:0000256" key="6">
    <source>
        <dbReference type="ARBA" id="ARBA00022786"/>
    </source>
</evidence>
<evidence type="ECO:0000256" key="4">
    <source>
        <dbReference type="ARBA" id="ARBA00022679"/>
    </source>
</evidence>
<evidence type="ECO:0000256" key="1">
    <source>
        <dbReference type="ARBA" id="ARBA00000485"/>
    </source>
</evidence>
<dbReference type="AlphaFoldDB" id="A0A818VYH0"/>
<dbReference type="InterPro" id="IPR000608">
    <property type="entry name" value="UBC"/>
</dbReference>
<dbReference type="SUPFAM" id="SSF54495">
    <property type="entry name" value="UBC-like"/>
    <property type="match status" value="1"/>
</dbReference>
<dbReference type="Proteomes" id="UP000663882">
    <property type="component" value="Unassembled WGS sequence"/>
</dbReference>
<keyword evidence="7 9" id="KW-0067">ATP-binding</keyword>
<comment type="similarity">
    <text evidence="9">Belongs to the ubiquitin-conjugating enzyme family.</text>
</comment>
<dbReference type="EMBL" id="CAJOAX010001465">
    <property type="protein sequence ID" value="CAF3717766.1"/>
    <property type="molecule type" value="Genomic_DNA"/>
</dbReference>
<evidence type="ECO:0000313" key="13">
    <source>
        <dbReference type="Proteomes" id="UP000663823"/>
    </source>
</evidence>
<dbReference type="Gene3D" id="3.10.110.10">
    <property type="entry name" value="Ubiquitin Conjugating Enzyme"/>
    <property type="match status" value="1"/>
</dbReference>
<evidence type="ECO:0000313" key="12">
    <source>
        <dbReference type="EMBL" id="CAF3717766.1"/>
    </source>
</evidence>
<dbReference type="Pfam" id="PF00179">
    <property type="entry name" value="UQ_con"/>
    <property type="match status" value="1"/>
</dbReference>
<organism evidence="12 13">
    <name type="scientific">Rotaria sordida</name>
    <dbReference type="NCBI Taxonomy" id="392033"/>
    <lineage>
        <taxon>Eukaryota</taxon>
        <taxon>Metazoa</taxon>
        <taxon>Spiralia</taxon>
        <taxon>Gnathifera</taxon>
        <taxon>Rotifera</taxon>
        <taxon>Eurotatoria</taxon>
        <taxon>Bdelloidea</taxon>
        <taxon>Philodinida</taxon>
        <taxon>Philodinidae</taxon>
        <taxon>Rotaria</taxon>
    </lineage>
</organism>
<dbReference type="PANTHER" id="PTHR24068">
    <property type="entry name" value="UBIQUITIN-CONJUGATING ENZYME E2"/>
    <property type="match status" value="1"/>
</dbReference>
<accession>A0A818VYH0</accession>
<gene>
    <name evidence="12" type="ORF">OTI717_LOCUS13622</name>
    <name evidence="11" type="ORF">RFH988_LOCUS21821</name>
</gene>
<dbReference type="EC" id="2.3.2.23" evidence="3"/>
<dbReference type="SMART" id="SM00212">
    <property type="entry name" value="UBCc"/>
    <property type="match status" value="1"/>
</dbReference>
<evidence type="ECO:0000256" key="5">
    <source>
        <dbReference type="ARBA" id="ARBA00022741"/>
    </source>
</evidence>
<evidence type="ECO:0000313" key="11">
    <source>
        <dbReference type="EMBL" id="CAF1149288.1"/>
    </source>
</evidence>
<evidence type="ECO:0000256" key="9">
    <source>
        <dbReference type="RuleBase" id="RU362109"/>
    </source>
</evidence>
<comment type="catalytic activity">
    <reaction evidence="1">
        <text>S-ubiquitinyl-[E1 ubiquitin-activating enzyme]-L-cysteine + [E2 ubiquitin-conjugating enzyme]-L-cysteine = [E1 ubiquitin-activating enzyme]-L-cysteine + S-ubiquitinyl-[E2 ubiquitin-conjugating enzyme]-L-cysteine.</text>
        <dbReference type="EC" id="2.3.2.23"/>
    </reaction>
</comment>
<evidence type="ECO:0000256" key="7">
    <source>
        <dbReference type="ARBA" id="ARBA00022840"/>
    </source>
</evidence>